<organism evidence="3 4">
    <name type="scientific">Dothistroma septosporum (strain NZE10 / CBS 128990)</name>
    <name type="common">Red band needle blight fungus</name>
    <name type="synonym">Mycosphaerella pini</name>
    <dbReference type="NCBI Taxonomy" id="675120"/>
    <lineage>
        <taxon>Eukaryota</taxon>
        <taxon>Fungi</taxon>
        <taxon>Dikarya</taxon>
        <taxon>Ascomycota</taxon>
        <taxon>Pezizomycotina</taxon>
        <taxon>Dothideomycetes</taxon>
        <taxon>Dothideomycetidae</taxon>
        <taxon>Mycosphaerellales</taxon>
        <taxon>Mycosphaerellaceae</taxon>
        <taxon>Dothistroma</taxon>
    </lineage>
</organism>
<proteinExistence type="predicted"/>
<feature type="domain" description="Dienelactone hydrolase" evidence="2">
    <location>
        <begin position="56"/>
        <end position="308"/>
    </location>
</feature>
<dbReference type="InterPro" id="IPR002925">
    <property type="entry name" value="Dienelactn_hydro"/>
</dbReference>
<evidence type="ECO:0000259" key="2">
    <source>
        <dbReference type="Pfam" id="PF01738"/>
    </source>
</evidence>
<reference evidence="3 4" key="2">
    <citation type="journal article" date="2012" name="PLoS Pathog.">
        <title>Diverse lifestyles and strategies of plant pathogenesis encoded in the genomes of eighteen Dothideomycetes fungi.</title>
        <authorList>
            <person name="Ohm R.A."/>
            <person name="Feau N."/>
            <person name="Henrissat B."/>
            <person name="Schoch C.L."/>
            <person name="Horwitz B.A."/>
            <person name="Barry K.W."/>
            <person name="Condon B.J."/>
            <person name="Copeland A.C."/>
            <person name="Dhillon B."/>
            <person name="Glaser F."/>
            <person name="Hesse C.N."/>
            <person name="Kosti I."/>
            <person name="LaButti K."/>
            <person name="Lindquist E.A."/>
            <person name="Lucas S."/>
            <person name="Salamov A.A."/>
            <person name="Bradshaw R.E."/>
            <person name="Ciuffetti L."/>
            <person name="Hamelin R.C."/>
            <person name="Kema G.H.J."/>
            <person name="Lawrence C."/>
            <person name="Scott J.A."/>
            <person name="Spatafora J.W."/>
            <person name="Turgeon B.G."/>
            <person name="de Wit P.J.G.M."/>
            <person name="Zhong S."/>
            <person name="Goodwin S.B."/>
            <person name="Grigoriev I.V."/>
        </authorList>
    </citation>
    <scope>NUCLEOTIDE SEQUENCE [LARGE SCALE GENOMIC DNA]</scope>
    <source>
        <strain evidence="4">NZE10 / CBS 128990</strain>
    </source>
</reference>
<dbReference type="AlphaFoldDB" id="M2XIS7"/>
<dbReference type="OMA" id="IKHREAV"/>
<dbReference type="HOGENOM" id="CLU_054590_2_1_1"/>
<name>M2XIS7_DOTSN</name>
<dbReference type="SUPFAM" id="SSF53474">
    <property type="entry name" value="alpha/beta-Hydrolases"/>
    <property type="match status" value="1"/>
</dbReference>
<dbReference type="Proteomes" id="UP000016933">
    <property type="component" value="Unassembled WGS sequence"/>
</dbReference>
<dbReference type="Pfam" id="PF01738">
    <property type="entry name" value="DLH"/>
    <property type="match status" value="1"/>
</dbReference>
<feature type="region of interest" description="Disordered" evidence="1">
    <location>
        <begin position="1"/>
        <end position="22"/>
    </location>
</feature>
<protein>
    <recommendedName>
        <fullName evidence="2">Dienelactone hydrolase domain-containing protein</fullName>
    </recommendedName>
</protein>
<dbReference type="InterPro" id="IPR029058">
    <property type="entry name" value="AB_hydrolase_fold"/>
</dbReference>
<keyword evidence="4" id="KW-1185">Reference proteome</keyword>
<evidence type="ECO:0000313" key="3">
    <source>
        <dbReference type="EMBL" id="EME39352.1"/>
    </source>
</evidence>
<dbReference type="EMBL" id="KB446545">
    <property type="protein sequence ID" value="EME39352.1"/>
    <property type="molecule type" value="Genomic_DNA"/>
</dbReference>
<dbReference type="eggNOG" id="KOG3043">
    <property type="taxonomic scope" value="Eukaryota"/>
</dbReference>
<dbReference type="OrthoDB" id="17560at2759"/>
<evidence type="ECO:0000256" key="1">
    <source>
        <dbReference type="SAM" id="MobiDB-lite"/>
    </source>
</evidence>
<dbReference type="PANTHER" id="PTHR17630">
    <property type="entry name" value="DIENELACTONE HYDROLASE"/>
    <property type="match status" value="1"/>
</dbReference>
<dbReference type="PANTHER" id="PTHR17630:SF105">
    <property type="entry name" value="DIENELACTONE HYDROLASE FAMILY PROTEIN (AFU_ORTHOLOGUE AFUA_4G08790)"/>
    <property type="match status" value="1"/>
</dbReference>
<dbReference type="GO" id="GO:0016787">
    <property type="term" value="F:hydrolase activity"/>
    <property type="evidence" value="ECO:0007669"/>
    <property type="project" value="InterPro"/>
</dbReference>
<sequence>MTDNSPQIAGVPNQNTTSPNVTMSTGVGMSSCCLSGKLADTSRTPAGKEEEIGGLQVYVASPENGSVAKSVVFLVDIFGWKLPNVRLLADNYAKAGFTAYIPDVHSGDSLPIDFLDTVEPPLPKREARSITDSAAATASIGATLGPWLIKHREAVARPIIEGFINHIRGVAGTDKVGAIGFCWGGRYAILAAQGPFSGAQGRGVDAAYACHPSLVAIPGDFDPVVVPLSLAVGDKDSLLSNEQVEEIRTTLYKKERGQQGEKIPASEIQVYQDQIHGFALRGDWSSEKDKKAMDEAEKQGIAWFEKYLS</sequence>
<reference evidence="4" key="1">
    <citation type="journal article" date="2012" name="PLoS Genet.">
        <title>The genomes of the fungal plant pathogens Cladosporium fulvum and Dothistroma septosporum reveal adaptation to different hosts and lifestyles but also signatures of common ancestry.</title>
        <authorList>
            <person name="de Wit P.J.G.M."/>
            <person name="van der Burgt A."/>
            <person name="Oekmen B."/>
            <person name="Stergiopoulos I."/>
            <person name="Abd-Elsalam K.A."/>
            <person name="Aerts A.L."/>
            <person name="Bahkali A.H."/>
            <person name="Beenen H.G."/>
            <person name="Chettri P."/>
            <person name="Cox M.P."/>
            <person name="Datema E."/>
            <person name="de Vries R.P."/>
            <person name="Dhillon B."/>
            <person name="Ganley A.R."/>
            <person name="Griffiths S.A."/>
            <person name="Guo Y."/>
            <person name="Hamelin R.C."/>
            <person name="Henrissat B."/>
            <person name="Kabir M.S."/>
            <person name="Jashni M.K."/>
            <person name="Kema G."/>
            <person name="Klaubauf S."/>
            <person name="Lapidus A."/>
            <person name="Levasseur A."/>
            <person name="Lindquist E."/>
            <person name="Mehrabi R."/>
            <person name="Ohm R.A."/>
            <person name="Owen T.J."/>
            <person name="Salamov A."/>
            <person name="Schwelm A."/>
            <person name="Schijlen E."/>
            <person name="Sun H."/>
            <person name="van den Burg H.A."/>
            <person name="van Ham R.C.H.J."/>
            <person name="Zhang S."/>
            <person name="Goodwin S.B."/>
            <person name="Grigoriev I.V."/>
            <person name="Collemare J."/>
            <person name="Bradshaw R.E."/>
        </authorList>
    </citation>
    <scope>NUCLEOTIDE SEQUENCE [LARGE SCALE GENOMIC DNA]</scope>
    <source>
        <strain evidence="4">NZE10 / CBS 128990</strain>
    </source>
</reference>
<dbReference type="STRING" id="675120.M2XIS7"/>
<evidence type="ECO:0000313" key="4">
    <source>
        <dbReference type="Proteomes" id="UP000016933"/>
    </source>
</evidence>
<dbReference type="Gene3D" id="3.40.50.1820">
    <property type="entry name" value="alpha/beta hydrolase"/>
    <property type="match status" value="1"/>
</dbReference>
<accession>M2XIS7</accession>
<gene>
    <name evidence="3" type="ORF">DOTSEDRAFT_47898</name>
</gene>